<feature type="transmembrane region" description="Helical" evidence="5">
    <location>
        <begin position="242"/>
        <end position="262"/>
    </location>
</feature>
<sequence length="305" mass="31769">MRLSAVAIMAALFVALPCVVASAPEVTHKVYFDMTHDGKDIGRIVLGLYGKVVPKTTENFRALATGEKGFGYQGSSFHRVIKDFMIQGGDFTSGDGRGGKSIYGDRFADENFDLKHEGPGTLSMANAGRDTNGSQFFICTVKTSWLDGRHVVFGRVIEGMDVVELIEKVPKSPGDRPKSPVTIAKSGELKEAAHEVVVAPPSTPAAAAAPNSTAVVTPVADQVSASGTKSGTSSSVKTAGGVSFLGFLVIIGLFGLISTLTVRHFGGVASTRDKIRQVLGTFGVGDGGRGSYSRVGGTSSAGLPR</sequence>
<dbReference type="Proteomes" id="UP000054845">
    <property type="component" value="Unassembled WGS sequence"/>
</dbReference>
<protein>
    <recommendedName>
        <fullName evidence="2">peptidylprolyl isomerase</fullName>
        <ecNumber evidence="2">5.2.1.8</ecNumber>
    </recommendedName>
</protein>
<dbReference type="PANTHER" id="PTHR11071">
    <property type="entry name" value="PEPTIDYL-PROLYL CIS-TRANS ISOMERASE"/>
    <property type="match status" value="1"/>
</dbReference>
<evidence type="ECO:0000256" key="5">
    <source>
        <dbReference type="SAM" id="Phobius"/>
    </source>
</evidence>
<dbReference type="OrthoDB" id="193499at2759"/>
<keyword evidence="5" id="KW-1133">Transmembrane helix</keyword>
<accession>A0A0P1BKZ9</accession>
<dbReference type="InterPro" id="IPR029000">
    <property type="entry name" value="Cyclophilin-like_dom_sf"/>
</dbReference>
<evidence type="ECO:0000256" key="1">
    <source>
        <dbReference type="ARBA" id="ARBA00000971"/>
    </source>
</evidence>
<dbReference type="Pfam" id="PF00160">
    <property type="entry name" value="Pro_isomerase"/>
    <property type="match status" value="1"/>
</dbReference>
<keyword evidence="9" id="KW-1185">Reference proteome</keyword>
<keyword evidence="5" id="KW-0472">Membrane</keyword>
<reference evidence="9" key="1">
    <citation type="submission" date="2014-09" db="EMBL/GenBank/DDBJ databases">
        <authorList>
            <person name="Sharma Rahul"/>
            <person name="Thines Marco"/>
        </authorList>
    </citation>
    <scope>NUCLEOTIDE SEQUENCE [LARGE SCALE GENOMIC DNA]</scope>
</reference>
<evidence type="ECO:0000256" key="6">
    <source>
        <dbReference type="SAM" id="SignalP"/>
    </source>
</evidence>
<dbReference type="PRINTS" id="PR00153">
    <property type="entry name" value="CSAPPISMRASE"/>
</dbReference>
<dbReference type="CDD" id="cd01926">
    <property type="entry name" value="cyclophilin_ABH_like"/>
    <property type="match status" value="1"/>
</dbReference>
<dbReference type="SUPFAM" id="SSF50891">
    <property type="entry name" value="Cyclophilin-like"/>
    <property type="match status" value="1"/>
</dbReference>
<comment type="catalytic activity">
    <reaction evidence="1">
        <text>[protein]-peptidylproline (omega=180) = [protein]-peptidylproline (omega=0)</text>
        <dbReference type="Rhea" id="RHEA:16237"/>
        <dbReference type="Rhea" id="RHEA-COMP:10747"/>
        <dbReference type="Rhea" id="RHEA-COMP:10748"/>
        <dbReference type="ChEBI" id="CHEBI:83833"/>
        <dbReference type="ChEBI" id="CHEBI:83834"/>
        <dbReference type="EC" id="5.2.1.8"/>
    </reaction>
</comment>
<dbReference type="AlphaFoldDB" id="A0A0P1BKZ9"/>
<dbReference type="InterPro" id="IPR002130">
    <property type="entry name" value="Cyclophilin-type_PPIase_dom"/>
</dbReference>
<evidence type="ECO:0000256" key="4">
    <source>
        <dbReference type="ARBA" id="ARBA00023235"/>
    </source>
</evidence>
<keyword evidence="5" id="KW-0812">Transmembrane</keyword>
<dbReference type="GO" id="GO:0000324">
    <property type="term" value="C:fungal-type vacuole"/>
    <property type="evidence" value="ECO:0007669"/>
    <property type="project" value="TreeGrafter"/>
</dbReference>
<keyword evidence="3" id="KW-0697">Rotamase</keyword>
<evidence type="ECO:0000313" key="9">
    <source>
        <dbReference type="Proteomes" id="UP000054845"/>
    </source>
</evidence>
<name>A0A0P1BKZ9_9BASI</name>
<proteinExistence type="predicted"/>
<dbReference type="EC" id="5.2.1.8" evidence="2"/>
<dbReference type="STRING" id="401625.A0A0P1BKZ9"/>
<dbReference type="PANTHER" id="PTHR11071:SF561">
    <property type="entry name" value="PEPTIDYL-PROLYL CIS-TRANS ISOMERASE D-RELATED"/>
    <property type="match status" value="1"/>
</dbReference>
<dbReference type="FunFam" id="2.40.100.10:FF:000001">
    <property type="entry name" value="Peptidyl-prolyl cis-trans isomerase"/>
    <property type="match status" value="1"/>
</dbReference>
<feature type="signal peptide" evidence="6">
    <location>
        <begin position="1"/>
        <end position="21"/>
    </location>
</feature>
<feature type="domain" description="PPIase cyclophilin-type" evidence="7">
    <location>
        <begin position="31"/>
        <end position="188"/>
    </location>
</feature>
<evidence type="ECO:0000259" key="7">
    <source>
        <dbReference type="PROSITE" id="PS50072"/>
    </source>
</evidence>
<dbReference type="InterPro" id="IPR020892">
    <property type="entry name" value="Cyclophilin-type_PPIase_CS"/>
</dbReference>
<dbReference type="GO" id="GO:0006457">
    <property type="term" value="P:protein folding"/>
    <property type="evidence" value="ECO:0007669"/>
    <property type="project" value="InterPro"/>
</dbReference>
<evidence type="ECO:0000256" key="3">
    <source>
        <dbReference type="ARBA" id="ARBA00023110"/>
    </source>
</evidence>
<dbReference type="Gene3D" id="2.40.100.10">
    <property type="entry name" value="Cyclophilin-like"/>
    <property type="match status" value="1"/>
</dbReference>
<dbReference type="EMBL" id="CCYA01000391">
    <property type="protein sequence ID" value="CEH16797.1"/>
    <property type="molecule type" value="Genomic_DNA"/>
</dbReference>
<dbReference type="GO" id="GO:0016018">
    <property type="term" value="F:cyclosporin A binding"/>
    <property type="evidence" value="ECO:0007669"/>
    <property type="project" value="TreeGrafter"/>
</dbReference>
<feature type="chain" id="PRO_5006059629" description="peptidylprolyl isomerase" evidence="6">
    <location>
        <begin position="22"/>
        <end position="305"/>
    </location>
</feature>
<organism evidence="8 9">
    <name type="scientific">Ceraceosorus bombacis</name>
    <dbReference type="NCBI Taxonomy" id="401625"/>
    <lineage>
        <taxon>Eukaryota</taxon>
        <taxon>Fungi</taxon>
        <taxon>Dikarya</taxon>
        <taxon>Basidiomycota</taxon>
        <taxon>Ustilaginomycotina</taxon>
        <taxon>Exobasidiomycetes</taxon>
        <taxon>Ceraceosorales</taxon>
        <taxon>Ceraceosoraceae</taxon>
        <taxon>Ceraceosorus</taxon>
    </lineage>
</organism>
<dbReference type="GO" id="GO:0005783">
    <property type="term" value="C:endoplasmic reticulum"/>
    <property type="evidence" value="ECO:0007669"/>
    <property type="project" value="TreeGrafter"/>
</dbReference>
<keyword evidence="6" id="KW-0732">Signal</keyword>
<evidence type="ECO:0000313" key="8">
    <source>
        <dbReference type="EMBL" id="CEH16797.1"/>
    </source>
</evidence>
<evidence type="ECO:0000256" key="2">
    <source>
        <dbReference type="ARBA" id="ARBA00013194"/>
    </source>
</evidence>
<dbReference type="GO" id="GO:0003755">
    <property type="term" value="F:peptidyl-prolyl cis-trans isomerase activity"/>
    <property type="evidence" value="ECO:0007669"/>
    <property type="project" value="UniProtKB-KW"/>
</dbReference>
<keyword evidence="4 8" id="KW-0413">Isomerase</keyword>
<dbReference type="PROSITE" id="PS00170">
    <property type="entry name" value="CSA_PPIASE_1"/>
    <property type="match status" value="1"/>
</dbReference>
<dbReference type="PROSITE" id="PS50072">
    <property type="entry name" value="CSA_PPIASE_2"/>
    <property type="match status" value="1"/>
</dbReference>